<name>A0ABU9E503_9BACT</name>
<gene>
    <name evidence="2" type="ORF">WI372_01350</name>
</gene>
<sequence>MMKILTAVAASLMLAGGVAAPAAAQRNASFAGAVQRAEAADPGFLEELEAPLKQMADQMLRDVEVSEVSIDPRTGELTVKGTRRGTPVTLAGVDLGPNDPPPEFGWLVCAWNWFTSLGANGCADEQAEVAPTVETAWDRAQEAEKRRAFHEMTGGI</sequence>
<dbReference type="EMBL" id="JBBHLI010000001">
    <property type="protein sequence ID" value="MEK9499626.1"/>
    <property type="molecule type" value="Genomic_DNA"/>
</dbReference>
<evidence type="ECO:0000313" key="2">
    <source>
        <dbReference type="EMBL" id="MEK9499626.1"/>
    </source>
</evidence>
<proteinExistence type="predicted"/>
<reference evidence="2 3" key="1">
    <citation type="submission" date="2024-02" db="EMBL/GenBank/DDBJ databases">
        <title>A novel Gemmatimonadota bacterium.</title>
        <authorList>
            <person name="Du Z.-J."/>
            <person name="Ye Y.-Q."/>
        </authorList>
    </citation>
    <scope>NUCLEOTIDE SEQUENCE [LARGE SCALE GENOMIC DNA]</scope>
    <source>
        <strain evidence="2 3">DH-20</strain>
    </source>
</reference>
<feature type="chain" id="PRO_5047260644" evidence="1">
    <location>
        <begin position="25"/>
        <end position="156"/>
    </location>
</feature>
<evidence type="ECO:0000256" key="1">
    <source>
        <dbReference type="SAM" id="SignalP"/>
    </source>
</evidence>
<protein>
    <submittedName>
        <fullName evidence="2">Uncharacterized protein</fullName>
    </submittedName>
</protein>
<comment type="caution">
    <text evidence="2">The sequence shown here is derived from an EMBL/GenBank/DDBJ whole genome shotgun (WGS) entry which is preliminary data.</text>
</comment>
<feature type="signal peptide" evidence="1">
    <location>
        <begin position="1"/>
        <end position="24"/>
    </location>
</feature>
<dbReference type="Proteomes" id="UP001484239">
    <property type="component" value="Unassembled WGS sequence"/>
</dbReference>
<evidence type="ECO:0000313" key="3">
    <source>
        <dbReference type="Proteomes" id="UP001484239"/>
    </source>
</evidence>
<keyword evidence="1" id="KW-0732">Signal</keyword>
<keyword evidence="3" id="KW-1185">Reference proteome</keyword>
<accession>A0ABU9E503</accession>
<organism evidence="2 3">
    <name type="scientific">Gaopeijia maritima</name>
    <dbReference type="NCBI Taxonomy" id="3119007"/>
    <lineage>
        <taxon>Bacteria</taxon>
        <taxon>Pseudomonadati</taxon>
        <taxon>Gemmatimonadota</taxon>
        <taxon>Longimicrobiia</taxon>
        <taxon>Gaopeijiales</taxon>
        <taxon>Gaopeijiaceae</taxon>
        <taxon>Gaopeijia</taxon>
    </lineage>
</organism>
<dbReference type="RefSeq" id="WP_405282997.1">
    <property type="nucleotide sequence ID" value="NZ_CP144380.1"/>
</dbReference>